<protein>
    <recommendedName>
        <fullName evidence="10">Alpha-1,3-glucosyltransferase</fullName>
        <ecNumber evidence="10">2.4.1.-</ecNumber>
    </recommendedName>
</protein>
<keyword evidence="11" id="KW-0732">Signal</keyword>
<feature type="transmembrane region" description="Helical" evidence="10">
    <location>
        <begin position="298"/>
        <end position="315"/>
    </location>
</feature>
<evidence type="ECO:0000313" key="13">
    <source>
        <dbReference type="EMBL" id="VFT86214.1"/>
    </source>
</evidence>
<feature type="transmembrane region" description="Helical" evidence="10">
    <location>
        <begin position="327"/>
        <end position="345"/>
    </location>
</feature>
<keyword evidence="14" id="KW-1185">Reference proteome</keyword>
<proteinExistence type="inferred from homology"/>
<dbReference type="AlphaFoldDB" id="A0A485KMJ1"/>
<dbReference type="OrthoDB" id="4983at2759"/>
<dbReference type="GO" id="GO:0042281">
    <property type="term" value="F:dolichyl pyrophosphate Man9GlcNAc2 alpha-1,3-glucosyltransferase activity"/>
    <property type="evidence" value="ECO:0007669"/>
    <property type="project" value="TreeGrafter"/>
</dbReference>
<feature type="transmembrane region" description="Helical" evidence="10">
    <location>
        <begin position="357"/>
        <end position="383"/>
    </location>
</feature>
<keyword evidence="9 10" id="KW-0472">Membrane</keyword>
<dbReference type="Pfam" id="PF03155">
    <property type="entry name" value="Alg6_Alg8"/>
    <property type="match status" value="1"/>
</dbReference>
<evidence type="ECO:0000256" key="6">
    <source>
        <dbReference type="ARBA" id="ARBA00022692"/>
    </source>
</evidence>
<evidence type="ECO:0000256" key="3">
    <source>
        <dbReference type="ARBA" id="ARBA00008715"/>
    </source>
</evidence>
<dbReference type="Proteomes" id="UP000332933">
    <property type="component" value="Unassembled WGS sequence"/>
</dbReference>
<evidence type="ECO:0000256" key="9">
    <source>
        <dbReference type="ARBA" id="ARBA00023136"/>
    </source>
</evidence>
<dbReference type="InterPro" id="IPR004856">
    <property type="entry name" value="Glyco_trans_ALG6/ALG8"/>
</dbReference>
<evidence type="ECO:0000256" key="8">
    <source>
        <dbReference type="ARBA" id="ARBA00022989"/>
    </source>
</evidence>
<name>A0A485KMJ1_9STRA</name>
<feature type="signal peptide" evidence="11">
    <location>
        <begin position="1"/>
        <end position="24"/>
    </location>
</feature>
<feature type="transmembrane region" description="Helical" evidence="10">
    <location>
        <begin position="431"/>
        <end position="454"/>
    </location>
</feature>
<feature type="transmembrane region" description="Helical" evidence="10">
    <location>
        <begin position="389"/>
        <end position="410"/>
    </location>
</feature>
<gene>
    <name evidence="13" type="primary">Aste57867_9332</name>
    <name evidence="12" type="ORF">As57867_009296</name>
    <name evidence="13" type="ORF">ASTE57867_9332</name>
</gene>
<evidence type="ECO:0000256" key="7">
    <source>
        <dbReference type="ARBA" id="ARBA00022824"/>
    </source>
</evidence>
<keyword evidence="8 10" id="KW-1133">Transmembrane helix</keyword>
<feature type="transmembrane region" description="Helical" evidence="10">
    <location>
        <begin position="105"/>
        <end position="126"/>
    </location>
</feature>
<evidence type="ECO:0000256" key="11">
    <source>
        <dbReference type="SAM" id="SignalP"/>
    </source>
</evidence>
<evidence type="ECO:0000256" key="2">
    <source>
        <dbReference type="ARBA" id="ARBA00004922"/>
    </source>
</evidence>
<reference evidence="12" key="2">
    <citation type="submission" date="2019-06" db="EMBL/GenBank/DDBJ databases">
        <title>Genomics analysis of Aphanomyces spp. identifies a new class of oomycete effector associated with host adaptation.</title>
        <authorList>
            <person name="Gaulin E."/>
        </authorList>
    </citation>
    <scope>NUCLEOTIDE SEQUENCE</scope>
    <source>
        <strain evidence="12">CBS 578.67</strain>
    </source>
</reference>
<dbReference type="EMBL" id="CAADRA010005157">
    <property type="protein sequence ID" value="VFT86214.1"/>
    <property type="molecule type" value="Genomic_DNA"/>
</dbReference>
<dbReference type="UniPathway" id="UPA00378"/>
<keyword evidence="6 10" id="KW-0812">Transmembrane</keyword>
<evidence type="ECO:0000313" key="12">
    <source>
        <dbReference type="EMBL" id="KAF0700144.1"/>
    </source>
</evidence>
<dbReference type="PANTHER" id="PTHR12413:SF1">
    <property type="entry name" value="DOLICHYL PYROPHOSPHATE MAN9GLCNAC2 ALPHA-1,3-GLUCOSYLTRANSFERASE"/>
    <property type="match status" value="1"/>
</dbReference>
<evidence type="ECO:0000256" key="5">
    <source>
        <dbReference type="ARBA" id="ARBA00022679"/>
    </source>
</evidence>
<evidence type="ECO:0000256" key="10">
    <source>
        <dbReference type="RuleBase" id="RU363110"/>
    </source>
</evidence>
<dbReference type="EMBL" id="VJMH01005136">
    <property type="protein sequence ID" value="KAF0700144.1"/>
    <property type="molecule type" value="Genomic_DNA"/>
</dbReference>
<evidence type="ECO:0000313" key="14">
    <source>
        <dbReference type="Proteomes" id="UP000332933"/>
    </source>
</evidence>
<dbReference type="GO" id="GO:0005789">
    <property type="term" value="C:endoplasmic reticulum membrane"/>
    <property type="evidence" value="ECO:0007669"/>
    <property type="project" value="UniProtKB-SubCell"/>
</dbReference>
<dbReference type="PANTHER" id="PTHR12413">
    <property type="entry name" value="DOLICHYL GLYCOSYLTRANSFERASE"/>
    <property type="match status" value="1"/>
</dbReference>
<evidence type="ECO:0000256" key="1">
    <source>
        <dbReference type="ARBA" id="ARBA00004477"/>
    </source>
</evidence>
<keyword evidence="5 10" id="KW-0808">Transferase</keyword>
<feature type="transmembrane region" description="Helical" evidence="10">
    <location>
        <begin position="466"/>
        <end position="485"/>
    </location>
</feature>
<feature type="chain" id="PRO_5033826068" description="Alpha-1,3-glucosyltransferase" evidence="11">
    <location>
        <begin position="25"/>
        <end position="504"/>
    </location>
</feature>
<comment type="similarity">
    <text evidence="3 10">Belongs to the ALG6/ALG8 glucosyltransferase family.</text>
</comment>
<reference evidence="13 14" key="1">
    <citation type="submission" date="2019-03" db="EMBL/GenBank/DDBJ databases">
        <authorList>
            <person name="Gaulin E."/>
            <person name="Dumas B."/>
        </authorList>
    </citation>
    <scope>NUCLEOTIDE SEQUENCE [LARGE SCALE GENOMIC DNA]</scope>
    <source>
        <strain evidence="13">CBS 568.67</strain>
    </source>
</reference>
<evidence type="ECO:0000256" key="4">
    <source>
        <dbReference type="ARBA" id="ARBA00022676"/>
    </source>
</evidence>
<dbReference type="EC" id="2.4.1.-" evidence="10"/>
<keyword evidence="4 10" id="KW-0328">Glycosyltransferase</keyword>
<feature type="transmembrane region" description="Helical" evidence="10">
    <location>
        <begin position="223"/>
        <end position="244"/>
    </location>
</feature>
<organism evidence="13 14">
    <name type="scientific">Aphanomyces stellatus</name>
    <dbReference type="NCBI Taxonomy" id="120398"/>
    <lineage>
        <taxon>Eukaryota</taxon>
        <taxon>Sar</taxon>
        <taxon>Stramenopiles</taxon>
        <taxon>Oomycota</taxon>
        <taxon>Saprolegniomycetes</taxon>
        <taxon>Saprolegniales</taxon>
        <taxon>Verrucalvaceae</taxon>
        <taxon>Aphanomyces</taxon>
    </lineage>
</organism>
<accession>A0A485KMJ1</accession>
<comment type="pathway">
    <text evidence="2 10">Protein modification; protein glycosylation.</text>
</comment>
<comment type="subcellular location">
    <subcellularLocation>
        <location evidence="1 10">Endoplasmic reticulum membrane</location>
        <topology evidence="1 10">Multi-pass membrane protein</topology>
    </subcellularLocation>
</comment>
<sequence length="504" mass="57233">MKQSGAALVVCIALLVRWLVSLHSYSGMNTPPMFGDFEAQRHWMELTYHLPIADWYFYDLKYWGLDYPPLTAYVSYGCGFLAQFVEPELVALETSRGYETPSGKVFMRLTVILCDVVLFMPALLFLAKGIYQKQWALRMEFLMFVLLQPAFVLIDHGHFQYNNVSLGFATLAVACILQDHEVLGSIFFCCALNFKQMALYYAPAFTFFLLAKCLHRSNFIFHFVKLGVAVVLSFAALWLPLCLFHRAGGTCFDGIAQSKLLHRVFPLARGLFEDKVANFWCCLDLFVKLRQKVEPQQLVYLCTFATLLGFLPSVVDLLRRRPTRVRFFLALFNSSMSFFLFSFQVHEKTILLPLLPVAFLLSEASLLASWFGLVATFSMYFLLVKDGLLLPYVVALVAYTAFGIVPVLLTKSRLALRPSAPGLLSDGTPSLYHRVYVLVSLVGIVVLHVLQATVPPPVKYPHVHEYLFALYACGHFLFALVYATYWQWTASVDDEDQATKSKRE</sequence>
<keyword evidence="7 10" id="KW-0256">Endoplasmic reticulum</keyword>